<dbReference type="PANTHER" id="PTHR30386">
    <property type="entry name" value="MEMBRANE FUSION SUBUNIT OF EMRAB-TOLC MULTIDRUG EFFLUX PUMP"/>
    <property type="match status" value="1"/>
</dbReference>
<reference evidence="2 3" key="1">
    <citation type="submission" date="2018-01" db="EMBL/GenBank/DDBJ databases">
        <title>Draft genome sequence of Paucibacter aquatile CR182 isolated from freshwater of the Nakdong River.</title>
        <authorList>
            <person name="Choi A."/>
            <person name="Chung E.J."/>
        </authorList>
    </citation>
    <scope>NUCLEOTIDE SEQUENCE [LARGE SCALE GENOMIC DNA]</scope>
    <source>
        <strain evidence="2 3">CR182</strain>
    </source>
</reference>
<protein>
    <recommendedName>
        <fullName evidence="4">HlyD family secretion protein</fullName>
    </recommendedName>
</protein>
<comment type="caution">
    <text evidence="2">The sequence shown here is derived from an EMBL/GenBank/DDBJ whole genome shotgun (WGS) entry which is preliminary data.</text>
</comment>
<dbReference type="OrthoDB" id="9774837at2"/>
<dbReference type="InterPro" id="IPR050739">
    <property type="entry name" value="MFP"/>
</dbReference>
<feature type="coiled-coil region" evidence="1">
    <location>
        <begin position="199"/>
        <end position="233"/>
    </location>
</feature>
<organism evidence="2 3">
    <name type="scientific">Kinneretia aquatilis</name>
    <dbReference type="NCBI Taxonomy" id="2070761"/>
    <lineage>
        <taxon>Bacteria</taxon>
        <taxon>Pseudomonadati</taxon>
        <taxon>Pseudomonadota</taxon>
        <taxon>Betaproteobacteria</taxon>
        <taxon>Burkholderiales</taxon>
        <taxon>Sphaerotilaceae</taxon>
        <taxon>Roseateles</taxon>
    </lineage>
</organism>
<keyword evidence="3" id="KW-1185">Reference proteome</keyword>
<dbReference type="PANTHER" id="PTHR30386:SF28">
    <property type="entry name" value="EXPORTED PROTEIN"/>
    <property type="match status" value="1"/>
</dbReference>
<dbReference type="EMBL" id="POSP01000003">
    <property type="protein sequence ID" value="PND37936.1"/>
    <property type="molecule type" value="Genomic_DNA"/>
</dbReference>
<sequence>MPRIMSPAAFFRQDYQRRQGQAHPPGIQLLSQPGTGLMAAVLASFAAGLLLLAANVNYSKRSGAQGIIVPSSGMAILRAPIAGKVTRAPTRINASVAQDEILFEILSDQSTGQDASTRAALEGMLTRRMATLGVEQKLQQDVLLGEQSKIGAQLASIEQQLGSLEDEQKLANRVLLAAMQRRGQFEALVKEGFASTQQLQDRDASLDQANQRLHALDRQRFELEAKLAELRREMQQSLFRSRLSGEALAREKISVEEQLLAHRASGEARVKAPMRGMLSSSLVQLNQQVAQDAPLAAILSTPFKPAAWLFVSDTHVREYKVGDSVVLRFEGSDKTRQATVQSVTTAPVTTKELMVAQSLSLPTVSYLVSVSLPPAARNGEMADSDLRAGMRINALSPGDRRPLLQWIFKPFIEVVSGLSHKT</sequence>
<name>A0A2N8KWV0_9BURK</name>
<keyword evidence="1" id="KW-0175">Coiled coil</keyword>
<dbReference type="AlphaFoldDB" id="A0A2N8KWV0"/>
<evidence type="ECO:0000256" key="1">
    <source>
        <dbReference type="SAM" id="Coils"/>
    </source>
</evidence>
<proteinExistence type="predicted"/>
<dbReference type="Proteomes" id="UP000235916">
    <property type="component" value="Unassembled WGS sequence"/>
</dbReference>
<accession>A0A2N8KWV0</accession>
<evidence type="ECO:0008006" key="4">
    <source>
        <dbReference type="Google" id="ProtNLM"/>
    </source>
</evidence>
<gene>
    <name evidence="2" type="ORF">C1O66_10620</name>
</gene>
<evidence type="ECO:0000313" key="3">
    <source>
        <dbReference type="Proteomes" id="UP000235916"/>
    </source>
</evidence>
<evidence type="ECO:0000313" key="2">
    <source>
        <dbReference type="EMBL" id="PND37936.1"/>
    </source>
</evidence>